<dbReference type="PROSITE" id="PS00194">
    <property type="entry name" value="THIOREDOXIN_1"/>
    <property type="match status" value="1"/>
</dbReference>
<organism evidence="1 2">
    <name type="scientific">Durusdinium trenchii</name>
    <dbReference type="NCBI Taxonomy" id="1381693"/>
    <lineage>
        <taxon>Eukaryota</taxon>
        <taxon>Sar</taxon>
        <taxon>Alveolata</taxon>
        <taxon>Dinophyceae</taxon>
        <taxon>Suessiales</taxon>
        <taxon>Symbiodiniaceae</taxon>
        <taxon>Durusdinium</taxon>
    </lineage>
</organism>
<dbReference type="Gene3D" id="3.40.30.10">
    <property type="entry name" value="Glutaredoxin"/>
    <property type="match status" value="1"/>
</dbReference>
<dbReference type="CDD" id="cd02947">
    <property type="entry name" value="TRX_family"/>
    <property type="match status" value="1"/>
</dbReference>
<dbReference type="Proteomes" id="UP001642464">
    <property type="component" value="Unassembled WGS sequence"/>
</dbReference>
<protein>
    <submittedName>
        <fullName evidence="1">Thioredoxin (Trx) (Allergen Mala s 13) (Allergen Mala s 13.0101)</fullName>
    </submittedName>
</protein>
<dbReference type="PROSITE" id="PS51352">
    <property type="entry name" value="THIOREDOXIN_2"/>
    <property type="match status" value="1"/>
</dbReference>
<dbReference type="InterPro" id="IPR036249">
    <property type="entry name" value="Thioredoxin-like_sf"/>
</dbReference>
<accession>A0ABP0N7D9</accession>
<proteinExistence type="predicted"/>
<name>A0ABP0N7D9_9DINO</name>
<evidence type="ECO:0000313" key="2">
    <source>
        <dbReference type="Proteomes" id="UP001642464"/>
    </source>
</evidence>
<reference evidence="1 2" key="1">
    <citation type="submission" date="2024-02" db="EMBL/GenBank/DDBJ databases">
        <authorList>
            <person name="Chen Y."/>
            <person name="Shah S."/>
            <person name="Dougan E. K."/>
            <person name="Thang M."/>
            <person name="Chan C."/>
        </authorList>
    </citation>
    <scope>NUCLEOTIDE SEQUENCE [LARGE SCALE GENOMIC DNA]</scope>
</reference>
<dbReference type="Pfam" id="PF00085">
    <property type="entry name" value="Thioredoxin"/>
    <property type="match status" value="1"/>
</dbReference>
<dbReference type="EMBL" id="CAXAMM010026747">
    <property type="protein sequence ID" value="CAK9059534.1"/>
    <property type="molecule type" value="Genomic_DNA"/>
</dbReference>
<comment type="caution">
    <text evidence="1">The sequence shown here is derived from an EMBL/GenBank/DDBJ whole genome shotgun (WGS) entry which is preliminary data.</text>
</comment>
<gene>
    <name evidence="1" type="ORF">SCF082_LOCUS31526</name>
</gene>
<dbReference type="InterPro" id="IPR013766">
    <property type="entry name" value="Thioredoxin_domain"/>
</dbReference>
<sequence>MAPRGSRLRSFLVLAIAVIQVLPPQSRLTFTPSRNQGWGQAGRTTVARAAVLDVTTAEELDEAIARTAREEPNVLIVGYSTTWCGPCKLMDPKVKELSETFEGKASFLKVMGDKDAARMQIMKREQVRTVPLYQIYKDGQKVGSVSGADAERLTSKIEQHTGMKATEPSNS</sequence>
<evidence type="ECO:0000313" key="1">
    <source>
        <dbReference type="EMBL" id="CAK9059534.1"/>
    </source>
</evidence>
<dbReference type="InterPro" id="IPR017937">
    <property type="entry name" value="Thioredoxin_CS"/>
</dbReference>
<dbReference type="PANTHER" id="PTHR46115">
    <property type="entry name" value="THIOREDOXIN-LIKE PROTEIN 1"/>
    <property type="match status" value="1"/>
</dbReference>
<keyword evidence="2" id="KW-1185">Reference proteome</keyword>
<dbReference type="SUPFAM" id="SSF52833">
    <property type="entry name" value="Thioredoxin-like"/>
    <property type="match status" value="1"/>
</dbReference>